<name>A0A934MBI1_9HYPH</name>
<comment type="similarity">
    <text evidence="1">In the C-terminal section; belongs to the class-I pyridoxal-phosphate-dependent aminotransferase family.</text>
</comment>
<sequence>MATTQTDANGTDMAWLDSVATRPGAKYVAIVDSLAEAILAGRLPMGERLPAHRELAQKLGVTVATVTKAFAELARQGYVVTRRGSGTYVTRPAVVAAGAQATASGPVDLAVNRPPSTIAAPFLKEALQEVAEGDMVDVFGYEAVGGAAAARATGCAWLAERGIEAAPDSVFLTAGGNQGLMAALSALCRPGERVVTEAVNYTGIRRMAHLLGIELMPVVTDGKGMVPEALEAAAAASGARVVLATPVTHNPTGVSMDGARRSAIAEVVTRADLLMVEDDIYGHLAAADADTFYARLPSRTLHVTSLSKSISSGLRVGWLAVPDALASAVRDALYGTEWTAPALPAAVAGRLIAAGAHREIIARHREEAEWRRTLALNLFGDLIDPMDSPSYHVWLRLDPTERADAIHTELLREGIAVSPAHHFVIGEAVPPNALRLSLGAVKERAELRTALERVARRLAGARTAIGAIA</sequence>
<dbReference type="GO" id="GO:0003677">
    <property type="term" value="F:DNA binding"/>
    <property type="evidence" value="ECO:0007669"/>
    <property type="project" value="UniProtKB-KW"/>
</dbReference>
<dbReference type="GO" id="GO:0030170">
    <property type="term" value="F:pyridoxal phosphate binding"/>
    <property type="evidence" value="ECO:0007669"/>
    <property type="project" value="InterPro"/>
</dbReference>
<dbReference type="InterPro" id="IPR015424">
    <property type="entry name" value="PyrdxlP-dep_Trfase"/>
</dbReference>
<dbReference type="Gene3D" id="3.40.640.10">
    <property type="entry name" value="Type I PLP-dependent aspartate aminotransferase-like (Major domain)"/>
    <property type="match status" value="1"/>
</dbReference>
<dbReference type="InterPro" id="IPR036390">
    <property type="entry name" value="WH_DNA-bd_sf"/>
</dbReference>
<evidence type="ECO:0000259" key="6">
    <source>
        <dbReference type="PROSITE" id="PS50949"/>
    </source>
</evidence>
<dbReference type="Proteomes" id="UP000609531">
    <property type="component" value="Unassembled WGS sequence"/>
</dbReference>
<dbReference type="PROSITE" id="PS50949">
    <property type="entry name" value="HTH_GNTR"/>
    <property type="match status" value="1"/>
</dbReference>
<keyword evidence="7" id="KW-0032">Aminotransferase</keyword>
<keyword evidence="5" id="KW-0804">Transcription</keyword>
<keyword evidence="4" id="KW-0238">DNA-binding</keyword>
<keyword evidence="8" id="KW-1185">Reference proteome</keyword>
<dbReference type="SUPFAM" id="SSF53383">
    <property type="entry name" value="PLP-dependent transferases"/>
    <property type="match status" value="1"/>
</dbReference>
<dbReference type="SMART" id="SM00419">
    <property type="entry name" value="HTH_CRP"/>
    <property type="match status" value="1"/>
</dbReference>
<dbReference type="InterPro" id="IPR015422">
    <property type="entry name" value="PyrdxlP-dep_Trfase_small"/>
</dbReference>
<reference evidence="7" key="1">
    <citation type="submission" date="2020-12" db="EMBL/GenBank/DDBJ databases">
        <title>Bacterial taxonomy.</title>
        <authorList>
            <person name="Pan X."/>
        </authorList>
    </citation>
    <scope>NUCLEOTIDE SEQUENCE</scope>
    <source>
        <strain evidence="7">B2012</strain>
    </source>
</reference>
<dbReference type="InterPro" id="IPR004839">
    <property type="entry name" value="Aminotransferase_I/II_large"/>
</dbReference>
<organism evidence="7 8">
    <name type="scientific">Acuticoccus mangrovi</name>
    <dbReference type="NCBI Taxonomy" id="2796142"/>
    <lineage>
        <taxon>Bacteria</taxon>
        <taxon>Pseudomonadati</taxon>
        <taxon>Pseudomonadota</taxon>
        <taxon>Alphaproteobacteria</taxon>
        <taxon>Hyphomicrobiales</taxon>
        <taxon>Amorphaceae</taxon>
        <taxon>Acuticoccus</taxon>
    </lineage>
</organism>
<dbReference type="SMART" id="SM00345">
    <property type="entry name" value="HTH_GNTR"/>
    <property type="match status" value="1"/>
</dbReference>
<feature type="domain" description="HTH gntR-type" evidence="6">
    <location>
        <begin position="24"/>
        <end position="92"/>
    </location>
</feature>
<protein>
    <submittedName>
        <fullName evidence="7">PLP-dependent aminotransferase family protein</fullName>
    </submittedName>
</protein>
<dbReference type="GO" id="GO:0003700">
    <property type="term" value="F:DNA-binding transcription factor activity"/>
    <property type="evidence" value="ECO:0007669"/>
    <property type="project" value="InterPro"/>
</dbReference>
<evidence type="ECO:0000256" key="2">
    <source>
        <dbReference type="ARBA" id="ARBA00022898"/>
    </source>
</evidence>
<keyword evidence="2" id="KW-0663">Pyridoxal phosphate</keyword>
<dbReference type="Pfam" id="PF00392">
    <property type="entry name" value="GntR"/>
    <property type="match status" value="1"/>
</dbReference>
<dbReference type="PANTHER" id="PTHR46577">
    <property type="entry name" value="HTH-TYPE TRANSCRIPTIONAL REGULATORY PROTEIN GABR"/>
    <property type="match status" value="1"/>
</dbReference>
<dbReference type="RefSeq" id="WP_198880048.1">
    <property type="nucleotide sequence ID" value="NZ_JAEKJA010000001.1"/>
</dbReference>
<dbReference type="InterPro" id="IPR036388">
    <property type="entry name" value="WH-like_DNA-bd_sf"/>
</dbReference>
<gene>
    <name evidence="7" type="ORF">JCR33_00495</name>
</gene>
<dbReference type="SUPFAM" id="SSF46785">
    <property type="entry name" value="Winged helix' DNA-binding domain"/>
    <property type="match status" value="1"/>
</dbReference>
<dbReference type="EMBL" id="JAEKJA010000001">
    <property type="protein sequence ID" value="MBJ3774147.1"/>
    <property type="molecule type" value="Genomic_DNA"/>
</dbReference>
<accession>A0A934MBI1</accession>
<dbReference type="InterPro" id="IPR012318">
    <property type="entry name" value="HTH_CRP"/>
</dbReference>
<keyword evidence="7" id="KW-0808">Transferase</keyword>
<dbReference type="Gene3D" id="3.90.1150.10">
    <property type="entry name" value="Aspartate Aminotransferase, domain 1"/>
    <property type="match status" value="1"/>
</dbReference>
<dbReference type="CDD" id="cd00609">
    <property type="entry name" value="AAT_like"/>
    <property type="match status" value="1"/>
</dbReference>
<proteinExistence type="inferred from homology"/>
<dbReference type="InterPro" id="IPR015421">
    <property type="entry name" value="PyrdxlP-dep_Trfase_major"/>
</dbReference>
<evidence type="ECO:0000256" key="1">
    <source>
        <dbReference type="ARBA" id="ARBA00005384"/>
    </source>
</evidence>
<evidence type="ECO:0000256" key="4">
    <source>
        <dbReference type="ARBA" id="ARBA00023125"/>
    </source>
</evidence>
<keyword evidence="3" id="KW-0805">Transcription regulation</keyword>
<evidence type="ECO:0000313" key="8">
    <source>
        <dbReference type="Proteomes" id="UP000609531"/>
    </source>
</evidence>
<dbReference type="InterPro" id="IPR000524">
    <property type="entry name" value="Tscrpt_reg_HTH_GntR"/>
</dbReference>
<dbReference type="Gene3D" id="1.10.10.10">
    <property type="entry name" value="Winged helix-like DNA-binding domain superfamily/Winged helix DNA-binding domain"/>
    <property type="match status" value="1"/>
</dbReference>
<dbReference type="GO" id="GO:0008483">
    <property type="term" value="F:transaminase activity"/>
    <property type="evidence" value="ECO:0007669"/>
    <property type="project" value="UniProtKB-KW"/>
</dbReference>
<dbReference type="PANTHER" id="PTHR46577:SF1">
    <property type="entry name" value="HTH-TYPE TRANSCRIPTIONAL REGULATORY PROTEIN GABR"/>
    <property type="match status" value="1"/>
</dbReference>
<dbReference type="Pfam" id="PF00155">
    <property type="entry name" value="Aminotran_1_2"/>
    <property type="match status" value="1"/>
</dbReference>
<dbReference type="InterPro" id="IPR051446">
    <property type="entry name" value="HTH_trans_reg/aminotransferase"/>
</dbReference>
<comment type="caution">
    <text evidence="7">The sequence shown here is derived from an EMBL/GenBank/DDBJ whole genome shotgun (WGS) entry which is preliminary data.</text>
</comment>
<evidence type="ECO:0000256" key="3">
    <source>
        <dbReference type="ARBA" id="ARBA00023015"/>
    </source>
</evidence>
<dbReference type="AlphaFoldDB" id="A0A934MBI1"/>
<evidence type="ECO:0000256" key="5">
    <source>
        <dbReference type="ARBA" id="ARBA00023163"/>
    </source>
</evidence>
<evidence type="ECO:0000313" key="7">
    <source>
        <dbReference type="EMBL" id="MBJ3774147.1"/>
    </source>
</evidence>
<dbReference type="CDD" id="cd07377">
    <property type="entry name" value="WHTH_GntR"/>
    <property type="match status" value="1"/>
</dbReference>